<name>A0A0C2WJV3_AMAMK</name>
<protein>
    <submittedName>
        <fullName evidence="1">Uncharacterized protein</fullName>
    </submittedName>
</protein>
<dbReference type="Proteomes" id="UP000054549">
    <property type="component" value="Unassembled WGS sequence"/>
</dbReference>
<evidence type="ECO:0000313" key="1">
    <source>
        <dbReference type="EMBL" id="KIL61847.1"/>
    </source>
</evidence>
<keyword evidence="2" id="KW-1185">Reference proteome</keyword>
<organism evidence="1 2">
    <name type="scientific">Amanita muscaria (strain Koide BX008)</name>
    <dbReference type="NCBI Taxonomy" id="946122"/>
    <lineage>
        <taxon>Eukaryota</taxon>
        <taxon>Fungi</taxon>
        <taxon>Dikarya</taxon>
        <taxon>Basidiomycota</taxon>
        <taxon>Agaricomycotina</taxon>
        <taxon>Agaricomycetes</taxon>
        <taxon>Agaricomycetidae</taxon>
        <taxon>Agaricales</taxon>
        <taxon>Pluteineae</taxon>
        <taxon>Amanitaceae</taxon>
        <taxon>Amanita</taxon>
    </lineage>
</organism>
<feature type="non-terminal residue" evidence="1">
    <location>
        <position position="1"/>
    </location>
</feature>
<proteinExistence type="predicted"/>
<dbReference type="HOGENOM" id="CLU_3019738_0_0_1"/>
<dbReference type="AlphaFoldDB" id="A0A0C2WJV3"/>
<dbReference type="EMBL" id="KN818278">
    <property type="protein sequence ID" value="KIL61847.1"/>
    <property type="molecule type" value="Genomic_DNA"/>
</dbReference>
<evidence type="ECO:0000313" key="2">
    <source>
        <dbReference type="Proteomes" id="UP000054549"/>
    </source>
</evidence>
<dbReference type="InParanoid" id="A0A0C2WJV3"/>
<accession>A0A0C2WJV3</accession>
<reference evidence="1 2" key="1">
    <citation type="submission" date="2014-04" db="EMBL/GenBank/DDBJ databases">
        <title>Evolutionary Origins and Diversification of the Mycorrhizal Mutualists.</title>
        <authorList>
            <consortium name="DOE Joint Genome Institute"/>
            <consortium name="Mycorrhizal Genomics Consortium"/>
            <person name="Kohler A."/>
            <person name="Kuo A."/>
            <person name="Nagy L.G."/>
            <person name="Floudas D."/>
            <person name="Copeland A."/>
            <person name="Barry K.W."/>
            <person name="Cichocki N."/>
            <person name="Veneault-Fourrey C."/>
            <person name="LaButti K."/>
            <person name="Lindquist E.A."/>
            <person name="Lipzen A."/>
            <person name="Lundell T."/>
            <person name="Morin E."/>
            <person name="Murat C."/>
            <person name="Riley R."/>
            <person name="Ohm R."/>
            <person name="Sun H."/>
            <person name="Tunlid A."/>
            <person name="Henrissat B."/>
            <person name="Grigoriev I.V."/>
            <person name="Hibbett D.S."/>
            <person name="Martin F."/>
        </authorList>
    </citation>
    <scope>NUCLEOTIDE SEQUENCE [LARGE SCALE GENOMIC DNA]</scope>
    <source>
        <strain evidence="1 2">Koide BX008</strain>
    </source>
</reference>
<sequence length="56" mass="6316">SFGDSNTRSESYAIEINRRLALYLERSGGSPLTLDISFIRKNSICRLVHIKSPFAD</sequence>
<gene>
    <name evidence="1" type="ORF">M378DRAFT_13195</name>
</gene>